<protein>
    <submittedName>
        <fullName evidence="5">Uncharacterized protein</fullName>
    </submittedName>
</protein>
<dbReference type="SUPFAM" id="SSF48452">
    <property type="entry name" value="TPR-like"/>
    <property type="match status" value="1"/>
</dbReference>
<dbReference type="SMART" id="SM00028">
    <property type="entry name" value="TPR"/>
    <property type="match status" value="1"/>
</dbReference>
<dbReference type="PROSITE" id="PS50005">
    <property type="entry name" value="TPR"/>
    <property type="match status" value="1"/>
</dbReference>
<accession>A0AAD6W2X9</accession>
<feature type="transmembrane region" description="Helical" evidence="4">
    <location>
        <begin position="110"/>
        <end position="129"/>
    </location>
</feature>
<gene>
    <name evidence="5" type="ORF">NC653_013790</name>
</gene>
<comment type="caution">
    <text evidence="5">The sequence shown here is derived from an EMBL/GenBank/DDBJ whole genome shotgun (WGS) entry which is preliminary data.</text>
</comment>
<dbReference type="Proteomes" id="UP001164929">
    <property type="component" value="Chromosome 5"/>
</dbReference>
<feature type="repeat" description="TPR" evidence="3">
    <location>
        <begin position="63"/>
        <end position="96"/>
    </location>
</feature>
<name>A0AAD6W2X9_9ROSI</name>
<keyword evidence="2 3" id="KW-0802">TPR repeat</keyword>
<dbReference type="EMBL" id="JAQIZT010000005">
    <property type="protein sequence ID" value="KAJ6997323.1"/>
    <property type="molecule type" value="Genomic_DNA"/>
</dbReference>
<dbReference type="InterPro" id="IPR019734">
    <property type="entry name" value="TPR_rpt"/>
</dbReference>
<dbReference type="PANTHER" id="PTHR11242:SF0">
    <property type="entry name" value="TPR_REGION DOMAIN-CONTAINING PROTEIN"/>
    <property type="match status" value="1"/>
</dbReference>
<dbReference type="InterPro" id="IPR011990">
    <property type="entry name" value="TPR-like_helical_dom_sf"/>
</dbReference>
<dbReference type="Pfam" id="PF00515">
    <property type="entry name" value="TPR_1"/>
    <property type="match status" value="1"/>
</dbReference>
<dbReference type="AlphaFoldDB" id="A0AAD6W2X9"/>
<evidence type="ECO:0000313" key="6">
    <source>
        <dbReference type="Proteomes" id="UP001164929"/>
    </source>
</evidence>
<keyword evidence="4" id="KW-0812">Transmembrane</keyword>
<keyword evidence="4" id="KW-1133">Transmembrane helix</keyword>
<evidence type="ECO:0000313" key="5">
    <source>
        <dbReference type="EMBL" id="KAJ6997323.1"/>
    </source>
</evidence>
<organism evidence="5 6">
    <name type="scientific">Populus alba x Populus x berolinensis</name>
    <dbReference type="NCBI Taxonomy" id="444605"/>
    <lineage>
        <taxon>Eukaryota</taxon>
        <taxon>Viridiplantae</taxon>
        <taxon>Streptophyta</taxon>
        <taxon>Embryophyta</taxon>
        <taxon>Tracheophyta</taxon>
        <taxon>Spermatophyta</taxon>
        <taxon>Magnoliopsida</taxon>
        <taxon>eudicotyledons</taxon>
        <taxon>Gunneridae</taxon>
        <taxon>Pentapetalae</taxon>
        <taxon>rosids</taxon>
        <taxon>fabids</taxon>
        <taxon>Malpighiales</taxon>
        <taxon>Salicaceae</taxon>
        <taxon>Saliceae</taxon>
        <taxon>Populus</taxon>
    </lineage>
</organism>
<dbReference type="InterPro" id="IPR039663">
    <property type="entry name" value="AIP/AIPL1/TTC9"/>
</dbReference>
<evidence type="ECO:0000256" key="4">
    <source>
        <dbReference type="SAM" id="Phobius"/>
    </source>
</evidence>
<reference evidence="5" key="1">
    <citation type="journal article" date="2023" name="Mol. Ecol. Resour.">
        <title>Chromosome-level genome assembly of a triploid poplar Populus alba 'Berolinensis'.</title>
        <authorList>
            <person name="Chen S."/>
            <person name="Yu Y."/>
            <person name="Wang X."/>
            <person name="Wang S."/>
            <person name="Zhang T."/>
            <person name="Zhou Y."/>
            <person name="He R."/>
            <person name="Meng N."/>
            <person name="Wang Y."/>
            <person name="Liu W."/>
            <person name="Liu Z."/>
            <person name="Liu J."/>
            <person name="Guo Q."/>
            <person name="Huang H."/>
            <person name="Sederoff R.R."/>
            <person name="Wang G."/>
            <person name="Qu G."/>
            <person name="Chen S."/>
        </authorList>
    </citation>
    <scope>NUCLEOTIDE SEQUENCE</scope>
    <source>
        <strain evidence="5">SC-2020</strain>
    </source>
</reference>
<keyword evidence="4" id="KW-0472">Membrane</keyword>
<sequence>MTAASCFPFLFFFPCCYIEKSSSLRKTKSQIFTNSSACKLKLGDIKGALLDTDFAMRDGEDNAKAFFRQGQAYMALNDIDAAVASLKKALDLEPNDGGIKKELASARKKVNKLSAVLSLFLNVICYYLLLGPFTFDFSHVRLYNQRFTGLCLRNHQANWKGTDFAQFFGYTLCTGRRLSLLLYLLKLNRLVYTMDILISNA</sequence>
<dbReference type="PANTHER" id="PTHR11242">
    <property type="entry name" value="ARYL HYDROCARBON RECEPTOR INTERACTING PROTEIN RELATED"/>
    <property type="match status" value="1"/>
</dbReference>
<keyword evidence="6" id="KW-1185">Reference proteome</keyword>
<evidence type="ECO:0000256" key="1">
    <source>
        <dbReference type="ARBA" id="ARBA00022737"/>
    </source>
</evidence>
<dbReference type="Gene3D" id="1.25.40.10">
    <property type="entry name" value="Tetratricopeptide repeat domain"/>
    <property type="match status" value="1"/>
</dbReference>
<evidence type="ECO:0000256" key="3">
    <source>
        <dbReference type="PROSITE-ProRule" id="PRU00339"/>
    </source>
</evidence>
<proteinExistence type="predicted"/>
<dbReference type="PROSITE" id="PS50293">
    <property type="entry name" value="TPR_REGION"/>
    <property type="match status" value="1"/>
</dbReference>
<keyword evidence="1" id="KW-0677">Repeat</keyword>
<evidence type="ECO:0000256" key="2">
    <source>
        <dbReference type="ARBA" id="ARBA00022803"/>
    </source>
</evidence>